<dbReference type="AlphaFoldDB" id="A0A1Y5I7D9"/>
<sequence length="272" mass="30302">MKANETMDDDGGDVADVDVELRARWRAAIGAETPYARIVFDTPRARAVREHDNWRALSTAAVGDDVDADDGFRVAFKRYFVSDYVFVEDFIDLLARALASAPRFGIKTCLGGFLNELLRGEATLFRESLRTLWNIDADDVDSLRAIGDEDVSMAMSKFLRRIADDGDWLSRIAVVAIAEGLYLSWGLRVVNADVQKVASGLVDGASAERVLYAKWVWPLHSSIEFQRAVCAFVEAFNDAWLDADEGSRTRCEANVREMLDLELAFTELLSSS</sequence>
<proteinExistence type="predicted"/>
<protein>
    <submittedName>
        <fullName evidence="1">TENA/THI-4 protein</fullName>
    </submittedName>
</protein>
<organism evidence="1">
    <name type="scientific">Ostreococcus tauri</name>
    <name type="common">Marine green alga</name>
    <dbReference type="NCBI Taxonomy" id="70448"/>
    <lineage>
        <taxon>Eukaryota</taxon>
        <taxon>Viridiplantae</taxon>
        <taxon>Chlorophyta</taxon>
        <taxon>Mamiellophyceae</taxon>
        <taxon>Mamiellales</taxon>
        <taxon>Bathycoccaceae</taxon>
        <taxon>Ostreococcus</taxon>
    </lineage>
</organism>
<dbReference type="SUPFAM" id="SSF48613">
    <property type="entry name" value="Heme oxygenase-like"/>
    <property type="match status" value="1"/>
</dbReference>
<accession>A0A1Y5I7D9</accession>
<dbReference type="Proteomes" id="UP000195557">
    <property type="component" value="Unassembled WGS sequence"/>
</dbReference>
<evidence type="ECO:0000313" key="1">
    <source>
        <dbReference type="EMBL" id="OUS43092.1"/>
    </source>
</evidence>
<dbReference type="InterPro" id="IPR016084">
    <property type="entry name" value="Haem_Oase-like_multi-hlx"/>
</dbReference>
<name>A0A1Y5I7D9_OSTTA</name>
<gene>
    <name evidence="1" type="ORF">BE221DRAFT_26007</name>
</gene>
<dbReference type="Gene3D" id="1.20.910.10">
    <property type="entry name" value="Heme oxygenase-like"/>
    <property type="match status" value="1"/>
</dbReference>
<dbReference type="EMBL" id="KZ155835">
    <property type="protein sequence ID" value="OUS43092.1"/>
    <property type="molecule type" value="Genomic_DNA"/>
</dbReference>
<reference evidence="1" key="1">
    <citation type="submission" date="2017-04" db="EMBL/GenBank/DDBJ databases">
        <title>Population genomics of picophytoplankton unveils novel chromosome hypervariability.</title>
        <authorList>
            <consortium name="DOE Joint Genome Institute"/>
            <person name="Blanc-Mathieu R."/>
            <person name="Krasovec M."/>
            <person name="Hebrard M."/>
            <person name="Yau S."/>
            <person name="Desgranges E."/>
            <person name="Martin J."/>
            <person name="Schackwitz W."/>
            <person name="Kuo A."/>
            <person name="Salin G."/>
            <person name="Donnadieu C."/>
            <person name="Desdevises Y."/>
            <person name="Sanchez-Ferandin S."/>
            <person name="Moreau H."/>
            <person name="Rivals E."/>
            <person name="Grigoriev I.V."/>
            <person name="Grimsley N."/>
            <person name="Eyre-Walker A."/>
            <person name="Piganeau G."/>
        </authorList>
    </citation>
    <scope>NUCLEOTIDE SEQUENCE [LARGE SCALE GENOMIC DNA]</scope>
    <source>
        <strain evidence="1">RCC 1115</strain>
    </source>
</reference>
<dbReference type="CDD" id="cd19358">
    <property type="entry name" value="TenA_E_Spr0628-like"/>
    <property type="match status" value="1"/>
</dbReference>